<gene>
    <name evidence="1" type="primary">PowCR01_120013600</name>
    <name evidence="1" type="ORF">POWCR01_120013600</name>
</gene>
<dbReference type="VEuPathDB" id="PlasmoDB:PocGH01_12017800"/>
<dbReference type="OrthoDB" id="368344at2759"/>
<dbReference type="VEuPathDB" id="PlasmoDB:POWCR01_120013600"/>
<reference evidence="1 2" key="1">
    <citation type="submission" date="2016-06" db="EMBL/GenBank/DDBJ databases">
        <authorList>
            <consortium name="Pathogen Informatics"/>
        </authorList>
    </citation>
    <scope>NUCLEOTIDE SEQUENCE [LARGE SCALE GENOMIC DNA]</scope>
    <source>
        <strain evidence="1">PowCR01</strain>
    </source>
</reference>
<protein>
    <submittedName>
        <fullName evidence="1">Uncharacterized protein</fullName>
    </submittedName>
</protein>
<accession>A0A1C3KUW6</accession>
<dbReference type="EMBL" id="LT594516">
    <property type="protein sequence ID" value="SBT77985.1"/>
    <property type="molecule type" value="Genomic_DNA"/>
</dbReference>
<organism evidence="1 2">
    <name type="scientific">Plasmodium ovale</name>
    <name type="common">malaria parasite P. ovale</name>
    <dbReference type="NCBI Taxonomy" id="36330"/>
    <lineage>
        <taxon>Eukaryota</taxon>
        <taxon>Sar</taxon>
        <taxon>Alveolata</taxon>
        <taxon>Apicomplexa</taxon>
        <taxon>Aconoidasida</taxon>
        <taxon>Haemosporida</taxon>
        <taxon>Plasmodiidae</taxon>
        <taxon>Plasmodium</taxon>
        <taxon>Plasmodium (Plasmodium)</taxon>
    </lineage>
</organism>
<evidence type="ECO:0000313" key="1">
    <source>
        <dbReference type="EMBL" id="SBT77985.1"/>
    </source>
</evidence>
<dbReference type="Proteomes" id="UP000243200">
    <property type="component" value="Chromosome 12"/>
</dbReference>
<proteinExistence type="predicted"/>
<evidence type="ECO:0000313" key="2">
    <source>
        <dbReference type="Proteomes" id="UP000243200"/>
    </source>
</evidence>
<name>A0A1C3KUW6_PLAOA</name>
<dbReference type="AlphaFoldDB" id="A0A1C3KUW6"/>
<sequence>MNTKVNNVPYETCEIKKVAFQLPKEYHPNVKYGFFRNFLLGNYTSYYLKSFFKVSTKVLAGFLLFYYPLDTVHCNIRRFKRNLQKDN</sequence>